<accession>A0ABW6XX21</accession>
<evidence type="ECO:0000313" key="1">
    <source>
        <dbReference type="EMBL" id="MFF5922012.1"/>
    </source>
</evidence>
<dbReference type="Proteomes" id="UP001602370">
    <property type="component" value="Unassembled WGS sequence"/>
</dbReference>
<dbReference type="RefSeq" id="WP_388309337.1">
    <property type="nucleotide sequence ID" value="NZ_JBIBDZ010000009.1"/>
</dbReference>
<name>A0ABW6XX21_9ACTN</name>
<sequence>MAKKDRTTDAAAEKDREKWMARFQVRLAMQPGVDRAVVLRAVKEVTTHCAETGEHPRAAFGDPDAYAVQTAARLVPEDRAARARRSDGRVAALDSVLQRARYVTGM</sequence>
<protein>
    <submittedName>
        <fullName evidence="1">Uncharacterized protein</fullName>
    </submittedName>
</protein>
<reference evidence="1 2" key="1">
    <citation type="submission" date="2024-10" db="EMBL/GenBank/DDBJ databases">
        <title>The Natural Products Discovery Center: Release of the First 8490 Sequenced Strains for Exploring Actinobacteria Biosynthetic Diversity.</title>
        <authorList>
            <person name="Kalkreuter E."/>
            <person name="Kautsar S.A."/>
            <person name="Yang D."/>
            <person name="Bader C.D."/>
            <person name="Teijaro C.N."/>
            <person name="Fluegel L."/>
            <person name="Davis C.M."/>
            <person name="Simpson J.R."/>
            <person name="Lauterbach L."/>
            <person name="Steele A.D."/>
            <person name="Gui C."/>
            <person name="Meng S."/>
            <person name="Li G."/>
            <person name="Viehrig K."/>
            <person name="Ye F."/>
            <person name="Su P."/>
            <person name="Kiefer A.F."/>
            <person name="Nichols A."/>
            <person name="Cepeda A.J."/>
            <person name="Yan W."/>
            <person name="Fan B."/>
            <person name="Jiang Y."/>
            <person name="Adhikari A."/>
            <person name="Zheng C.-J."/>
            <person name="Schuster L."/>
            <person name="Cowan T.M."/>
            <person name="Smanski M.J."/>
            <person name="Chevrette M.G."/>
            <person name="De Carvalho L.P.S."/>
            <person name="Shen B."/>
        </authorList>
    </citation>
    <scope>NUCLEOTIDE SEQUENCE [LARGE SCALE GENOMIC DNA]</scope>
    <source>
        <strain evidence="1 2">NPDC012605</strain>
    </source>
</reference>
<comment type="caution">
    <text evidence="1">The sequence shown here is derived from an EMBL/GenBank/DDBJ whole genome shotgun (WGS) entry which is preliminary data.</text>
</comment>
<dbReference type="EMBL" id="JBIBDZ010000009">
    <property type="protein sequence ID" value="MFF5922012.1"/>
    <property type="molecule type" value="Genomic_DNA"/>
</dbReference>
<organism evidence="1 2">
    <name type="scientific">Streptomyces flavochromogenes</name>
    <dbReference type="NCBI Taxonomy" id="68199"/>
    <lineage>
        <taxon>Bacteria</taxon>
        <taxon>Bacillati</taxon>
        <taxon>Actinomycetota</taxon>
        <taxon>Actinomycetes</taxon>
        <taxon>Kitasatosporales</taxon>
        <taxon>Streptomycetaceae</taxon>
        <taxon>Streptomyces</taxon>
    </lineage>
</organism>
<proteinExistence type="predicted"/>
<keyword evidence="2" id="KW-1185">Reference proteome</keyword>
<gene>
    <name evidence="1" type="ORF">ACFY8C_27275</name>
</gene>
<evidence type="ECO:0000313" key="2">
    <source>
        <dbReference type="Proteomes" id="UP001602370"/>
    </source>
</evidence>